<dbReference type="AlphaFoldDB" id="A0AAP6EGZ3"/>
<proteinExistence type="predicted"/>
<evidence type="ECO:0000313" key="1">
    <source>
        <dbReference type="EMBL" id="MDX2961821.1"/>
    </source>
</evidence>
<dbReference type="EMBL" id="JARAWP010000027">
    <property type="protein sequence ID" value="MDX3023432.1"/>
    <property type="molecule type" value="Genomic_DNA"/>
</dbReference>
<dbReference type="RefSeq" id="WP_010360454.1">
    <property type="nucleotide sequence ID" value="NZ_CP122369.1"/>
</dbReference>
<evidence type="ECO:0000313" key="3">
    <source>
        <dbReference type="Proteomes" id="UP001272987"/>
    </source>
</evidence>
<name>A0AAP6EGZ3_9ACTN</name>
<keyword evidence="3" id="KW-1185">Reference proteome</keyword>
<accession>A0AAP6EGZ3</accession>
<reference evidence="1 3" key="1">
    <citation type="journal article" date="2023" name="Microb. Genom.">
        <title>Mesoterricola silvestris gen. nov., sp. nov., Mesoterricola sediminis sp. nov., Geothrix oryzae sp. nov., Geothrix edaphica sp. nov., Geothrix rubra sp. nov., and Geothrix limicola sp. nov., six novel members of Acidobacteriota isolated from soils.</title>
        <authorList>
            <person name="Weisberg A.J."/>
            <person name="Pearce E."/>
            <person name="Kramer C.G."/>
            <person name="Chang J.H."/>
            <person name="Clarke C.R."/>
        </authorList>
    </citation>
    <scope>NUCLEOTIDE SEQUENCE</scope>
    <source>
        <strain evidence="2 3">NB05-1H</strain>
        <strain evidence="1">NRRL_B-16521</strain>
    </source>
</reference>
<evidence type="ECO:0000313" key="2">
    <source>
        <dbReference type="EMBL" id="MDX3023432.1"/>
    </source>
</evidence>
<dbReference type="Proteomes" id="UP001282288">
    <property type="component" value="Unassembled WGS sequence"/>
</dbReference>
<gene>
    <name evidence="1" type="ORF">PV399_19185</name>
    <name evidence="2" type="ORF">PV666_36975</name>
</gene>
<dbReference type="PANTHER" id="PTHR30007">
    <property type="entry name" value="PHP DOMAIN PROTEIN"/>
    <property type="match status" value="1"/>
</dbReference>
<sequence length="107" mass="12383">MLVWADNAYGGAEFTAWAQNTLGITIKVVPRPDDAKGFILLPKLWVVERLNSWTMRARRKARDYERLMSHAEAHVQWAFITLMPRRLARRHRRSEAVPAQDQRTAAA</sequence>
<comment type="caution">
    <text evidence="1">The sequence shown here is derived from an EMBL/GenBank/DDBJ whole genome shotgun (WGS) entry which is preliminary data.</text>
</comment>
<evidence type="ECO:0000313" key="4">
    <source>
        <dbReference type="Proteomes" id="UP001282288"/>
    </source>
</evidence>
<organism evidence="1 4">
    <name type="scientific">Streptomyces acidiscabies</name>
    <dbReference type="NCBI Taxonomy" id="42234"/>
    <lineage>
        <taxon>Bacteria</taxon>
        <taxon>Bacillati</taxon>
        <taxon>Actinomycetota</taxon>
        <taxon>Actinomycetes</taxon>
        <taxon>Kitasatosporales</taxon>
        <taxon>Streptomycetaceae</taxon>
        <taxon>Streptomyces</taxon>
    </lineage>
</organism>
<dbReference type="PANTHER" id="PTHR30007:SF0">
    <property type="entry name" value="TRANSPOSASE"/>
    <property type="match status" value="1"/>
</dbReference>
<protein>
    <submittedName>
        <fullName evidence="1">IS5/IS1182 family transposase</fullName>
    </submittedName>
</protein>
<dbReference type="GeneID" id="69813620"/>
<dbReference type="EMBL" id="JARAWC010000013">
    <property type="protein sequence ID" value="MDX2961821.1"/>
    <property type="molecule type" value="Genomic_DNA"/>
</dbReference>
<dbReference type="Proteomes" id="UP001272987">
    <property type="component" value="Unassembled WGS sequence"/>
</dbReference>